<proteinExistence type="predicted"/>
<name>A0ACC0XPR7_9ROSI</name>
<evidence type="ECO:0000313" key="1">
    <source>
        <dbReference type="EMBL" id="KAJ0020297.1"/>
    </source>
</evidence>
<reference evidence="2" key="1">
    <citation type="journal article" date="2023" name="G3 (Bethesda)">
        <title>Genome assembly and association tests identify interacting loci associated with vigor, precocity, and sex in interspecific pistachio rootstocks.</title>
        <authorList>
            <person name="Palmer W."/>
            <person name="Jacygrad E."/>
            <person name="Sagayaradj S."/>
            <person name="Cavanaugh K."/>
            <person name="Han R."/>
            <person name="Bertier L."/>
            <person name="Beede B."/>
            <person name="Kafkas S."/>
            <person name="Golino D."/>
            <person name="Preece J."/>
            <person name="Michelmore R."/>
        </authorList>
    </citation>
    <scope>NUCLEOTIDE SEQUENCE [LARGE SCALE GENOMIC DNA]</scope>
</reference>
<protein>
    <submittedName>
        <fullName evidence="1">Uncharacterized protein</fullName>
    </submittedName>
</protein>
<evidence type="ECO:0000313" key="2">
    <source>
        <dbReference type="Proteomes" id="UP001163603"/>
    </source>
</evidence>
<organism evidence="1 2">
    <name type="scientific">Pistacia integerrima</name>
    <dbReference type="NCBI Taxonomy" id="434235"/>
    <lineage>
        <taxon>Eukaryota</taxon>
        <taxon>Viridiplantae</taxon>
        <taxon>Streptophyta</taxon>
        <taxon>Embryophyta</taxon>
        <taxon>Tracheophyta</taxon>
        <taxon>Spermatophyta</taxon>
        <taxon>Magnoliopsida</taxon>
        <taxon>eudicotyledons</taxon>
        <taxon>Gunneridae</taxon>
        <taxon>Pentapetalae</taxon>
        <taxon>rosids</taxon>
        <taxon>malvids</taxon>
        <taxon>Sapindales</taxon>
        <taxon>Anacardiaceae</taxon>
        <taxon>Pistacia</taxon>
    </lineage>
</organism>
<gene>
    <name evidence="1" type="ORF">Pint_31195</name>
</gene>
<dbReference type="EMBL" id="CM047746">
    <property type="protein sequence ID" value="KAJ0020297.1"/>
    <property type="molecule type" value="Genomic_DNA"/>
</dbReference>
<accession>A0ACC0XPR7</accession>
<dbReference type="Proteomes" id="UP001163603">
    <property type="component" value="Chromosome 11"/>
</dbReference>
<comment type="caution">
    <text evidence="1">The sequence shown here is derived from an EMBL/GenBank/DDBJ whole genome shotgun (WGS) entry which is preliminary data.</text>
</comment>
<keyword evidence="2" id="KW-1185">Reference proteome</keyword>
<sequence>MSLSSKFELDPTTNELVCCNHGCVEDVVIFYGKLFVVTSLWQIGKFNLRSGNLVFSTLTYEPHYLTRKIRLVASKEQLFVVNLTIICAVCMQ</sequence>